<dbReference type="EMBL" id="BGPR01022758">
    <property type="protein sequence ID" value="GBN89389.1"/>
    <property type="molecule type" value="Genomic_DNA"/>
</dbReference>
<organism evidence="1 2">
    <name type="scientific">Araneus ventricosus</name>
    <name type="common">Orbweaver spider</name>
    <name type="synonym">Epeira ventricosa</name>
    <dbReference type="NCBI Taxonomy" id="182803"/>
    <lineage>
        <taxon>Eukaryota</taxon>
        <taxon>Metazoa</taxon>
        <taxon>Ecdysozoa</taxon>
        <taxon>Arthropoda</taxon>
        <taxon>Chelicerata</taxon>
        <taxon>Arachnida</taxon>
        <taxon>Araneae</taxon>
        <taxon>Araneomorphae</taxon>
        <taxon>Entelegynae</taxon>
        <taxon>Araneoidea</taxon>
        <taxon>Araneidae</taxon>
        <taxon>Araneus</taxon>
    </lineage>
</organism>
<dbReference type="OrthoDB" id="7392063at2759"/>
<sequence length="131" mass="15308">MEELMMSEIQETNEFETTWVTKVRISLKYMLHLKECSREDDEHVVFRYEGEFFDGKIVSITESWMKISSMQRTLKSWKWPNKPDAVGHISTPKLVCRRGFYAVPELQNICCILLSANVMFSSSNIFVSPLC</sequence>
<gene>
    <name evidence="1" type="ORF">AVEN_139804_1</name>
</gene>
<evidence type="ECO:0000313" key="1">
    <source>
        <dbReference type="EMBL" id="GBN89389.1"/>
    </source>
</evidence>
<reference evidence="1 2" key="1">
    <citation type="journal article" date="2019" name="Sci. Rep.">
        <title>Orb-weaving spider Araneus ventricosus genome elucidates the spidroin gene catalogue.</title>
        <authorList>
            <person name="Kono N."/>
            <person name="Nakamura H."/>
            <person name="Ohtoshi R."/>
            <person name="Moran D.A.P."/>
            <person name="Shinohara A."/>
            <person name="Yoshida Y."/>
            <person name="Fujiwara M."/>
            <person name="Mori M."/>
            <person name="Tomita M."/>
            <person name="Arakawa K."/>
        </authorList>
    </citation>
    <scope>NUCLEOTIDE SEQUENCE [LARGE SCALE GENOMIC DNA]</scope>
</reference>
<protein>
    <submittedName>
        <fullName evidence="1">Uncharacterized protein</fullName>
    </submittedName>
</protein>
<evidence type="ECO:0000313" key="2">
    <source>
        <dbReference type="Proteomes" id="UP000499080"/>
    </source>
</evidence>
<accession>A0A4Y2SQD4</accession>
<keyword evidence="2" id="KW-1185">Reference proteome</keyword>
<proteinExistence type="predicted"/>
<name>A0A4Y2SQD4_ARAVE</name>
<dbReference type="Proteomes" id="UP000499080">
    <property type="component" value="Unassembled WGS sequence"/>
</dbReference>
<dbReference type="AlphaFoldDB" id="A0A4Y2SQD4"/>
<comment type="caution">
    <text evidence="1">The sequence shown here is derived from an EMBL/GenBank/DDBJ whole genome shotgun (WGS) entry which is preliminary data.</text>
</comment>